<name>A0AAV1IVR4_9NEOP</name>
<evidence type="ECO:0000313" key="1">
    <source>
        <dbReference type="EMBL" id="CAK1541236.1"/>
    </source>
</evidence>
<proteinExistence type="predicted"/>
<dbReference type="Proteomes" id="UP001497472">
    <property type="component" value="Unassembled WGS sequence"/>
</dbReference>
<protein>
    <submittedName>
        <fullName evidence="1">Uncharacterized protein</fullName>
    </submittedName>
</protein>
<accession>A0AAV1IVR4</accession>
<gene>
    <name evidence="1" type="ORF">LNINA_LOCUS1238</name>
</gene>
<evidence type="ECO:0000313" key="2">
    <source>
        <dbReference type="Proteomes" id="UP001497472"/>
    </source>
</evidence>
<reference evidence="1 2" key="1">
    <citation type="submission" date="2023-11" db="EMBL/GenBank/DDBJ databases">
        <authorList>
            <person name="Okamura Y."/>
        </authorList>
    </citation>
    <scope>NUCLEOTIDE SEQUENCE [LARGE SCALE GENOMIC DNA]</scope>
</reference>
<dbReference type="AlphaFoldDB" id="A0AAV1IVR4"/>
<organism evidence="1 2">
    <name type="scientific">Leptosia nina</name>
    <dbReference type="NCBI Taxonomy" id="320188"/>
    <lineage>
        <taxon>Eukaryota</taxon>
        <taxon>Metazoa</taxon>
        <taxon>Ecdysozoa</taxon>
        <taxon>Arthropoda</taxon>
        <taxon>Hexapoda</taxon>
        <taxon>Insecta</taxon>
        <taxon>Pterygota</taxon>
        <taxon>Neoptera</taxon>
        <taxon>Endopterygota</taxon>
        <taxon>Lepidoptera</taxon>
        <taxon>Glossata</taxon>
        <taxon>Ditrysia</taxon>
        <taxon>Papilionoidea</taxon>
        <taxon>Pieridae</taxon>
        <taxon>Pierinae</taxon>
        <taxon>Leptosia</taxon>
    </lineage>
</organism>
<dbReference type="EMBL" id="CAVLEF010000002">
    <property type="protein sequence ID" value="CAK1541236.1"/>
    <property type="molecule type" value="Genomic_DNA"/>
</dbReference>
<sequence length="91" mass="10669">MRARDTQRRGAQACPVSIASSDRRRSLRLGFNRHHHILASFKERSHLGERAHLRERRWHPTIKNRYPVATSHDAPSEFAIRCERLHSTSFS</sequence>
<comment type="caution">
    <text evidence="1">The sequence shown here is derived from an EMBL/GenBank/DDBJ whole genome shotgun (WGS) entry which is preliminary data.</text>
</comment>
<keyword evidence="2" id="KW-1185">Reference proteome</keyword>